<sequence length="312" mass="37305">MIEQYVNRLIDELPEHIIEKLKKQKKMNIILDGGFFNGSYLIGALYFLKELENRKYIKINKLSGCSIGSVSALLYLMDELDMSQEMYNIIVKSFKETHNLNSMITILERIREKLPEDFYKKIENKLFVSYYNIETRKKIVKSKFKNNNQLIDFIKRSCFVPFMINGDLTYKNKYIDGLFPHIFPLKKGLIDNTKTLYLDLLCFDKLKHLLSVKNESSNYHRILSGVLDIHLFFIKENKTQMCSYVEDWDLIDTFKQRIKKAIIETIIIWFIYAIYLIKKYIDPELYKNNILFKILNKIIQDIYFIIVENYCF</sequence>
<feature type="transmembrane region" description="Helical" evidence="2">
    <location>
        <begin position="29"/>
        <end position="47"/>
    </location>
</feature>
<keyword evidence="2" id="KW-1133">Transmembrane helix</keyword>
<proteinExistence type="predicted"/>
<evidence type="ECO:0000259" key="3">
    <source>
        <dbReference type="PROSITE" id="PS51635"/>
    </source>
</evidence>
<dbReference type="InterPro" id="IPR016035">
    <property type="entry name" value="Acyl_Trfase/lysoPLipase"/>
</dbReference>
<dbReference type="GO" id="GO:0004806">
    <property type="term" value="F:triacylglycerol lipase activity"/>
    <property type="evidence" value="ECO:0007669"/>
    <property type="project" value="TreeGrafter"/>
</dbReference>
<dbReference type="Gene3D" id="3.40.1090.10">
    <property type="entry name" value="Cytosolic phospholipase A2 catalytic domain"/>
    <property type="match status" value="1"/>
</dbReference>
<name>A0A6C0KWE9_9ZZZZ</name>
<dbReference type="PANTHER" id="PTHR12406:SF41">
    <property type="entry name" value="BRUMMER, ISOFORM B-RELATED"/>
    <property type="match status" value="1"/>
</dbReference>
<reference evidence="4" key="1">
    <citation type="journal article" date="2020" name="Nature">
        <title>Giant virus diversity and host interactions through global metagenomics.</title>
        <authorList>
            <person name="Schulz F."/>
            <person name="Roux S."/>
            <person name="Paez-Espino D."/>
            <person name="Jungbluth S."/>
            <person name="Walsh D.A."/>
            <person name="Denef V.J."/>
            <person name="McMahon K.D."/>
            <person name="Konstantinidis K.T."/>
            <person name="Eloe-Fadrosh E.A."/>
            <person name="Kyrpides N.C."/>
            <person name="Woyke T."/>
        </authorList>
    </citation>
    <scope>NUCLEOTIDE SEQUENCE</scope>
    <source>
        <strain evidence="4">GVMAG-S-3300013094-109</strain>
    </source>
</reference>
<dbReference type="GO" id="GO:0016020">
    <property type="term" value="C:membrane"/>
    <property type="evidence" value="ECO:0007669"/>
    <property type="project" value="TreeGrafter"/>
</dbReference>
<dbReference type="GO" id="GO:0019433">
    <property type="term" value="P:triglyceride catabolic process"/>
    <property type="evidence" value="ECO:0007669"/>
    <property type="project" value="TreeGrafter"/>
</dbReference>
<accession>A0A6C0KWE9</accession>
<dbReference type="PANTHER" id="PTHR12406">
    <property type="entry name" value="CALCIUM-INDEPENDENT PHOSPHOLIPASE A2 IPLA2 -RELATED"/>
    <property type="match status" value="1"/>
</dbReference>
<dbReference type="Pfam" id="PF01734">
    <property type="entry name" value="Patatin"/>
    <property type="match status" value="1"/>
</dbReference>
<dbReference type="SUPFAM" id="SSF52151">
    <property type="entry name" value="FabD/lysophospholipase-like"/>
    <property type="match status" value="1"/>
</dbReference>
<dbReference type="InterPro" id="IPR002641">
    <property type="entry name" value="PNPLA_dom"/>
</dbReference>
<protein>
    <recommendedName>
        <fullName evidence="3">PNPLA domain-containing protein</fullName>
    </recommendedName>
</protein>
<dbReference type="AlphaFoldDB" id="A0A6C0KWE9"/>
<keyword evidence="2" id="KW-0812">Transmembrane</keyword>
<organism evidence="4">
    <name type="scientific">viral metagenome</name>
    <dbReference type="NCBI Taxonomy" id="1070528"/>
    <lineage>
        <taxon>unclassified sequences</taxon>
        <taxon>metagenomes</taxon>
        <taxon>organismal metagenomes</taxon>
    </lineage>
</organism>
<dbReference type="InterPro" id="IPR033562">
    <property type="entry name" value="PLPL"/>
</dbReference>
<evidence type="ECO:0000256" key="1">
    <source>
        <dbReference type="ARBA" id="ARBA00023098"/>
    </source>
</evidence>
<dbReference type="GO" id="GO:0005811">
    <property type="term" value="C:lipid droplet"/>
    <property type="evidence" value="ECO:0007669"/>
    <property type="project" value="TreeGrafter"/>
</dbReference>
<keyword evidence="1" id="KW-0443">Lipid metabolism</keyword>
<evidence type="ECO:0000313" key="4">
    <source>
        <dbReference type="EMBL" id="QHU21466.1"/>
    </source>
</evidence>
<dbReference type="PROSITE" id="PS51635">
    <property type="entry name" value="PNPLA"/>
    <property type="match status" value="1"/>
</dbReference>
<keyword evidence="2" id="KW-0472">Membrane</keyword>
<dbReference type="EMBL" id="MN740990">
    <property type="protein sequence ID" value="QHU21466.1"/>
    <property type="molecule type" value="Genomic_DNA"/>
</dbReference>
<evidence type="ECO:0000256" key="2">
    <source>
        <dbReference type="SAM" id="Phobius"/>
    </source>
</evidence>
<dbReference type="GO" id="GO:0005737">
    <property type="term" value="C:cytoplasm"/>
    <property type="evidence" value="ECO:0007669"/>
    <property type="project" value="TreeGrafter"/>
</dbReference>
<dbReference type="GO" id="GO:0055088">
    <property type="term" value="P:lipid homeostasis"/>
    <property type="evidence" value="ECO:0007669"/>
    <property type="project" value="TreeGrafter"/>
</dbReference>
<feature type="domain" description="PNPLA" evidence="3">
    <location>
        <begin position="29"/>
        <end position="189"/>
    </location>
</feature>